<name>A0AAV4V6Q1_9ARAC</name>
<dbReference type="EMBL" id="BPLQ01012498">
    <property type="protein sequence ID" value="GIY65897.1"/>
    <property type="molecule type" value="Genomic_DNA"/>
</dbReference>
<proteinExistence type="predicted"/>
<accession>A0AAV4V6Q1</accession>
<protein>
    <submittedName>
        <fullName evidence="1">Uncharacterized protein</fullName>
    </submittedName>
</protein>
<organism evidence="1 2">
    <name type="scientific">Caerostris darwini</name>
    <dbReference type="NCBI Taxonomy" id="1538125"/>
    <lineage>
        <taxon>Eukaryota</taxon>
        <taxon>Metazoa</taxon>
        <taxon>Ecdysozoa</taxon>
        <taxon>Arthropoda</taxon>
        <taxon>Chelicerata</taxon>
        <taxon>Arachnida</taxon>
        <taxon>Araneae</taxon>
        <taxon>Araneomorphae</taxon>
        <taxon>Entelegynae</taxon>
        <taxon>Araneoidea</taxon>
        <taxon>Araneidae</taxon>
        <taxon>Caerostris</taxon>
    </lineage>
</organism>
<keyword evidence="2" id="KW-1185">Reference proteome</keyword>
<evidence type="ECO:0000313" key="2">
    <source>
        <dbReference type="Proteomes" id="UP001054837"/>
    </source>
</evidence>
<reference evidence="1 2" key="1">
    <citation type="submission" date="2021-06" db="EMBL/GenBank/DDBJ databases">
        <title>Caerostris darwini draft genome.</title>
        <authorList>
            <person name="Kono N."/>
            <person name="Arakawa K."/>
        </authorList>
    </citation>
    <scope>NUCLEOTIDE SEQUENCE [LARGE SCALE GENOMIC DNA]</scope>
</reference>
<sequence>MTNVLTNMAQNMDLTQVPVINNEGLYCQQILQAEKDAAYQKTRYDAALGFVNVANIISDQDLLHKTLATKETLAKAETEYRAALQR</sequence>
<evidence type="ECO:0000313" key="1">
    <source>
        <dbReference type="EMBL" id="GIY65897.1"/>
    </source>
</evidence>
<gene>
    <name evidence="1" type="ORF">CDAR_435601</name>
</gene>
<dbReference type="Proteomes" id="UP001054837">
    <property type="component" value="Unassembled WGS sequence"/>
</dbReference>
<dbReference type="AlphaFoldDB" id="A0AAV4V6Q1"/>
<comment type="caution">
    <text evidence="1">The sequence shown here is derived from an EMBL/GenBank/DDBJ whole genome shotgun (WGS) entry which is preliminary data.</text>
</comment>
<feature type="non-terminal residue" evidence="1">
    <location>
        <position position="86"/>
    </location>
</feature>